<dbReference type="Proteomes" id="UP001359308">
    <property type="component" value="Chromosome"/>
</dbReference>
<dbReference type="SUPFAM" id="SSF101327">
    <property type="entry name" value="YgfB-like"/>
    <property type="match status" value="1"/>
</dbReference>
<sequence>MKHSQVRQVTSMHESPSYDEMQAIFVNHHVPASAAEAHGTLAGLLCVDGRLDCGQWLSTLFGENQEGLDADERAFCETLCKRTREQLDAFDFSFELCLPDDDHPMPDRARALGEWCQGFLYGLGYKLGGSDWPGECTEVLDDILQLSRLDAEHADETDEEAYAELTEFVRAGVQLVRSEFEQNASPQLH</sequence>
<accession>A0ABZ2F5Y3</accession>
<protein>
    <submittedName>
        <fullName evidence="2">UPF0149 family protein</fullName>
    </submittedName>
</protein>
<dbReference type="InterPro" id="IPR036255">
    <property type="entry name" value="YgfB-like_sf"/>
</dbReference>
<dbReference type="EMBL" id="CP104311">
    <property type="protein sequence ID" value="WWF02647.1"/>
    <property type="molecule type" value="Genomic_DNA"/>
</dbReference>
<keyword evidence="3" id="KW-1185">Reference proteome</keyword>
<dbReference type="RefSeq" id="WP_338457632.1">
    <property type="nucleotide sequence ID" value="NZ_CP104311.1"/>
</dbReference>
<evidence type="ECO:0000256" key="1">
    <source>
        <dbReference type="ARBA" id="ARBA00038308"/>
    </source>
</evidence>
<comment type="similarity">
    <text evidence="1">Belongs to the UPF0149 family.</text>
</comment>
<dbReference type="Pfam" id="PF03695">
    <property type="entry name" value="UPF0149"/>
    <property type="match status" value="1"/>
</dbReference>
<dbReference type="PANTHER" id="PTHR37528">
    <property type="entry name" value="UPF0149 PROTEIN YGFB"/>
    <property type="match status" value="1"/>
</dbReference>
<evidence type="ECO:0000313" key="2">
    <source>
        <dbReference type="EMBL" id="WWF02647.1"/>
    </source>
</evidence>
<dbReference type="InterPro" id="IPR011978">
    <property type="entry name" value="YgfB-like"/>
</dbReference>
<name>A0ABZ2F5Y3_METCP</name>
<gene>
    <name evidence="2" type="ORF">N4J17_03260</name>
</gene>
<dbReference type="PANTHER" id="PTHR37528:SF1">
    <property type="entry name" value="UPF0149 PROTEIN YGFB"/>
    <property type="match status" value="1"/>
</dbReference>
<dbReference type="Gene3D" id="1.20.120.740">
    <property type="entry name" value="YgfB uncharacterised protein family UPF0149, PF03695"/>
    <property type="match status" value="1"/>
</dbReference>
<dbReference type="NCBIfam" id="NF002562">
    <property type="entry name" value="PRK02166.1"/>
    <property type="match status" value="1"/>
</dbReference>
<evidence type="ECO:0000313" key="3">
    <source>
        <dbReference type="Proteomes" id="UP001359308"/>
    </source>
</evidence>
<organism evidence="2 3">
    <name type="scientific">Methylococcus capsulatus</name>
    <dbReference type="NCBI Taxonomy" id="414"/>
    <lineage>
        <taxon>Bacteria</taxon>
        <taxon>Pseudomonadati</taxon>
        <taxon>Pseudomonadota</taxon>
        <taxon>Gammaproteobacteria</taxon>
        <taxon>Methylococcales</taxon>
        <taxon>Methylococcaceae</taxon>
        <taxon>Methylococcus</taxon>
    </lineage>
</organism>
<proteinExistence type="inferred from homology"/>
<reference evidence="2 3" key="1">
    <citation type="submission" date="2022-09" db="EMBL/GenBank/DDBJ databases">
        <authorList>
            <person name="Giprobiosintez L."/>
        </authorList>
    </citation>
    <scope>NUCLEOTIDE SEQUENCE [LARGE SCALE GENOMIC DNA]</scope>
    <source>
        <strain evidence="3">VKPM-B-12549 (GBS-15)</strain>
    </source>
</reference>